<gene>
    <name evidence="1" type="primary">Dper\GL16903</name>
    <name evidence="1" type="ORF">Dper_GL16903</name>
</gene>
<dbReference type="Gene3D" id="2.120.10.30">
    <property type="entry name" value="TolB, C-terminal domain"/>
    <property type="match status" value="1"/>
</dbReference>
<protein>
    <submittedName>
        <fullName evidence="1">GL16903</fullName>
    </submittedName>
</protein>
<evidence type="ECO:0000313" key="2">
    <source>
        <dbReference type="Proteomes" id="UP000008744"/>
    </source>
</evidence>
<proteinExistence type="predicted"/>
<dbReference type="eggNOG" id="KOG1215">
    <property type="taxonomic scope" value="Eukaryota"/>
</dbReference>
<dbReference type="InterPro" id="IPR000033">
    <property type="entry name" value="LDLR_classB_rpt"/>
</dbReference>
<keyword evidence="2" id="KW-1185">Reference proteome</keyword>
<dbReference type="Proteomes" id="UP000008744">
    <property type="component" value="Unassembled WGS sequence"/>
</dbReference>
<organism evidence="2">
    <name type="scientific">Drosophila persimilis</name>
    <name type="common">Fruit fly</name>
    <dbReference type="NCBI Taxonomy" id="7234"/>
    <lineage>
        <taxon>Eukaryota</taxon>
        <taxon>Metazoa</taxon>
        <taxon>Ecdysozoa</taxon>
        <taxon>Arthropoda</taxon>
        <taxon>Hexapoda</taxon>
        <taxon>Insecta</taxon>
        <taxon>Pterygota</taxon>
        <taxon>Neoptera</taxon>
        <taxon>Endopterygota</taxon>
        <taxon>Diptera</taxon>
        <taxon>Brachycera</taxon>
        <taxon>Muscomorpha</taxon>
        <taxon>Ephydroidea</taxon>
        <taxon>Drosophilidae</taxon>
        <taxon>Drosophila</taxon>
        <taxon>Sophophora</taxon>
    </lineage>
</organism>
<dbReference type="PhylomeDB" id="B4GHQ2"/>
<dbReference type="AlphaFoldDB" id="B4GHQ2"/>
<evidence type="ECO:0000313" key="1">
    <source>
        <dbReference type="EMBL" id="EDW36022.1"/>
    </source>
</evidence>
<dbReference type="EMBL" id="CH479183">
    <property type="protein sequence ID" value="EDW36022.1"/>
    <property type="molecule type" value="Genomic_DNA"/>
</dbReference>
<reference evidence="1 2" key="1">
    <citation type="journal article" date="2007" name="Nature">
        <title>Evolution of genes and genomes on the Drosophila phylogeny.</title>
        <authorList>
            <consortium name="Drosophila 12 Genomes Consortium"/>
            <person name="Clark A.G."/>
            <person name="Eisen M.B."/>
            <person name="Smith D.R."/>
            <person name="Bergman C.M."/>
            <person name="Oliver B."/>
            <person name="Markow T.A."/>
            <person name="Kaufman T.C."/>
            <person name="Kellis M."/>
            <person name="Gelbart W."/>
            <person name="Iyer V.N."/>
            <person name="Pollard D.A."/>
            <person name="Sackton T.B."/>
            <person name="Larracuente A.M."/>
            <person name="Singh N.D."/>
            <person name="Abad J.P."/>
            <person name="Abt D.N."/>
            <person name="Adryan B."/>
            <person name="Aguade M."/>
            <person name="Akashi H."/>
            <person name="Anderson W.W."/>
            <person name="Aquadro C.F."/>
            <person name="Ardell D.H."/>
            <person name="Arguello R."/>
            <person name="Artieri C.G."/>
            <person name="Barbash D.A."/>
            <person name="Barker D."/>
            <person name="Barsanti P."/>
            <person name="Batterham P."/>
            <person name="Batzoglou S."/>
            <person name="Begun D."/>
            <person name="Bhutkar A."/>
            <person name="Blanco E."/>
            <person name="Bosak S.A."/>
            <person name="Bradley R.K."/>
            <person name="Brand A.D."/>
            <person name="Brent M.R."/>
            <person name="Brooks A.N."/>
            <person name="Brown R.H."/>
            <person name="Butlin R.K."/>
            <person name="Caggese C."/>
            <person name="Calvi B.R."/>
            <person name="Bernardo de Carvalho A."/>
            <person name="Caspi A."/>
            <person name="Castrezana S."/>
            <person name="Celniker S.E."/>
            <person name="Chang J.L."/>
            <person name="Chapple C."/>
            <person name="Chatterji S."/>
            <person name="Chinwalla A."/>
            <person name="Civetta A."/>
            <person name="Clifton S.W."/>
            <person name="Comeron J.M."/>
            <person name="Costello J.C."/>
            <person name="Coyne J.A."/>
            <person name="Daub J."/>
            <person name="David R.G."/>
            <person name="Delcher A.L."/>
            <person name="Delehaunty K."/>
            <person name="Do C.B."/>
            <person name="Ebling H."/>
            <person name="Edwards K."/>
            <person name="Eickbush T."/>
            <person name="Evans J.D."/>
            <person name="Filipski A."/>
            <person name="Findeiss S."/>
            <person name="Freyhult E."/>
            <person name="Fulton L."/>
            <person name="Fulton R."/>
            <person name="Garcia A.C."/>
            <person name="Gardiner A."/>
            <person name="Garfield D.A."/>
            <person name="Garvin B.E."/>
            <person name="Gibson G."/>
            <person name="Gilbert D."/>
            <person name="Gnerre S."/>
            <person name="Godfrey J."/>
            <person name="Good R."/>
            <person name="Gotea V."/>
            <person name="Gravely B."/>
            <person name="Greenberg A.J."/>
            <person name="Griffiths-Jones S."/>
            <person name="Gross S."/>
            <person name="Guigo R."/>
            <person name="Gustafson E.A."/>
            <person name="Haerty W."/>
            <person name="Hahn M.W."/>
            <person name="Halligan D.L."/>
            <person name="Halpern A.L."/>
            <person name="Halter G.M."/>
            <person name="Han M.V."/>
            <person name="Heger A."/>
            <person name="Hillier L."/>
            <person name="Hinrichs A.S."/>
            <person name="Holmes I."/>
            <person name="Hoskins R.A."/>
            <person name="Hubisz M.J."/>
            <person name="Hultmark D."/>
            <person name="Huntley M.A."/>
            <person name="Jaffe D.B."/>
            <person name="Jagadeeshan S."/>
            <person name="Jeck W.R."/>
            <person name="Johnson J."/>
            <person name="Jones C.D."/>
            <person name="Jordan W.C."/>
            <person name="Karpen G.H."/>
            <person name="Kataoka E."/>
            <person name="Keightley P.D."/>
            <person name="Kheradpour P."/>
            <person name="Kirkness E.F."/>
            <person name="Koerich L.B."/>
            <person name="Kristiansen K."/>
            <person name="Kudrna D."/>
            <person name="Kulathinal R.J."/>
            <person name="Kumar S."/>
            <person name="Kwok R."/>
            <person name="Lander E."/>
            <person name="Langley C.H."/>
            <person name="Lapoint R."/>
            <person name="Lazzaro B.P."/>
            <person name="Lee S.J."/>
            <person name="Levesque L."/>
            <person name="Li R."/>
            <person name="Lin C.F."/>
            <person name="Lin M.F."/>
            <person name="Lindblad-Toh K."/>
            <person name="Llopart A."/>
            <person name="Long M."/>
            <person name="Low L."/>
            <person name="Lozovsky E."/>
            <person name="Lu J."/>
            <person name="Luo M."/>
            <person name="Machado C.A."/>
            <person name="Makalowski W."/>
            <person name="Marzo M."/>
            <person name="Matsuda M."/>
            <person name="Matzkin L."/>
            <person name="McAllister B."/>
            <person name="McBride C.S."/>
            <person name="McKernan B."/>
            <person name="McKernan K."/>
            <person name="Mendez-Lago M."/>
            <person name="Minx P."/>
            <person name="Mollenhauer M.U."/>
            <person name="Montooth K."/>
            <person name="Mount S.M."/>
            <person name="Mu X."/>
            <person name="Myers E."/>
            <person name="Negre B."/>
            <person name="Newfeld S."/>
            <person name="Nielsen R."/>
            <person name="Noor M.A."/>
            <person name="O'Grady P."/>
            <person name="Pachter L."/>
            <person name="Papaceit M."/>
            <person name="Parisi M.J."/>
            <person name="Parisi M."/>
            <person name="Parts L."/>
            <person name="Pedersen J.S."/>
            <person name="Pesole G."/>
            <person name="Phillippy A.M."/>
            <person name="Ponting C.P."/>
            <person name="Pop M."/>
            <person name="Porcelli D."/>
            <person name="Powell J.R."/>
            <person name="Prohaska S."/>
            <person name="Pruitt K."/>
            <person name="Puig M."/>
            <person name="Quesneville H."/>
            <person name="Ram K.R."/>
            <person name="Rand D."/>
            <person name="Rasmussen M.D."/>
            <person name="Reed L.K."/>
            <person name="Reenan R."/>
            <person name="Reily A."/>
            <person name="Remington K.A."/>
            <person name="Rieger T.T."/>
            <person name="Ritchie M.G."/>
            <person name="Robin C."/>
            <person name="Rogers Y.H."/>
            <person name="Rohde C."/>
            <person name="Rozas J."/>
            <person name="Rubenfield M.J."/>
            <person name="Ruiz A."/>
            <person name="Russo S."/>
            <person name="Salzberg S.L."/>
            <person name="Sanchez-Gracia A."/>
            <person name="Saranga D.J."/>
            <person name="Sato H."/>
            <person name="Schaeffer S.W."/>
            <person name="Schatz M.C."/>
            <person name="Schlenke T."/>
            <person name="Schwartz R."/>
            <person name="Segarra C."/>
            <person name="Singh R.S."/>
            <person name="Sirot L."/>
            <person name="Sirota M."/>
            <person name="Sisneros N.B."/>
            <person name="Smith C.D."/>
            <person name="Smith T.F."/>
            <person name="Spieth J."/>
            <person name="Stage D.E."/>
            <person name="Stark A."/>
            <person name="Stephan W."/>
            <person name="Strausberg R.L."/>
            <person name="Strempel S."/>
            <person name="Sturgill D."/>
            <person name="Sutton G."/>
            <person name="Sutton G.G."/>
            <person name="Tao W."/>
            <person name="Teichmann S."/>
            <person name="Tobari Y.N."/>
            <person name="Tomimura Y."/>
            <person name="Tsolas J.M."/>
            <person name="Valente V.L."/>
            <person name="Venter E."/>
            <person name="Venter J.C."/>
            <person name="Vicario S."/>
            <person name="Vieira F.G."/>
            <person name="Vilella A.J."/>
            <person name="Villasante A."/>
            <person name="Walenz B."/>
            <person name="Wang J."/>
            <person name="Wasserman M."/>
            <person name="Watts T."/>
            <person name="Wilson D."/>
            <person name="Wilson R.K."/>
            <person name="Wing R.A."/>
            <person name="Wolfner M.F."/>
            <person name="Wong A."/>
            <person name="Wong G.K."/>
            <person name="Wu C.I."/>
            <person name="Wu G."/>
            <person name="Yamamoto D."/>
            <person name="Yang H.P."/>
            <person name="Yang S.P."/>
            <person name="Yorke J.A."/>
            <person name="Yoshida K."/>
            <person name="Zdobnov E."/>
            <person name="Zhang P."/>
            <person name="Zhang Y."/>
            <person name="Zimin A.V."/>
            <person name="Baldwin J."/>
            <person name="Abdouelleil A."/>
            <person name="Abdulkadir J."/>
            <person name="Abebe A."/>
            <person name="Abera B."/>
            <person name="Abreu J."/>
            <person name="Acer S.C."/>
            <person name="Aftuck L."/>
            <person name="Alexander A."/>
            <person name="An P."/>
            <person name="Anderson E."/>
            <person name="Anderson S."/>
            <person name="Arachi H."/>
            <person name="Azer M."/>
            <person name="Bachantsang P."/>
            <person name="Barry A."/>
            <person name="Bayul T."/>
            <person name="Berlin A."/>
            <person name="Bessette D."/>
            <person name="Bloom T."/>
            <person name="Blye J."/>
            <person name="Boguslavskiy L."/>
            <person name="Bonnet C."/>
            <person name="Boukhgalter B."/>
            <person name="Bourzgui I."/>
            <person name="Brown A."/>
            <person name="Cahill P."/>
            <person name="Channer S."/>
            <person name="Cheshatsang Y."/>
            <person name="Chuda L."/>
            <person name="Citroen M."/>
            <person name="Collymore A."/>
            <person name="Cooke P."/>
            <person name="Costello M."/>
            <person name="D'Aco K."/>
            <person name="Daza R."/>
            <person name="De Haan G."/>
            <person name="DeGray S."/>
            <person name="DeMaso C."/>
            <person name="Dhargay N."/>
            <person name="Dooley K."/>
            <person name="Dooley E."/>
            <person name="Doricent M."/>
            <person name="Dorje P."/>
            <person name="Dorjee K."/>
            <person name="Dupes A."/>
            <person name="Elong R."/>
            <person name="Falk J."/>
            <person name="Farina A."/>
            <person name="Faro S."/>
            <person name="Ferguson D."/>
            <person name="Fisher S."/>
            <person name="Foley C.D."/>
            <person name="Franke A."/>
            <person name="Friedrich D."/>
            <person name="Gadbois L."/>
            <person name="Gearin G."/>
            <person name="Gearin C.R."/>
            <person name="Giannoukos G."/>
            <person name="Goode T."/>
            <person name="Graham J."/>
            <person name="Grandbois E."/>
            <person name="Grewal S."/>
            <person name="Gyaltsen K."/>
            <person name="Hafez N."/>
            <person name="Hagos B."/>
            <person name="Hall J."/>
            <person name="Henson C."/>
            <person name="Hollinger A."/>
            <person name="Honan T."/>
            <person name="Huard M.D."/>
            <person name="Hughes L."/>
            <person name="Hurhula B."/>
            <person name="Husby M.E."/>
            <person name="Kamat A."/>
            <person name="Kanga B."/>
            <person name="Kashin S."/>
            <person name="Khazanovich D."/>
            <person name="Kisner P."/>
            <person name="Lance K."/>
            <person name="Lara M."/>
            <person name="Lee W."/>
            <person name="Lennon N."/>
            <person name="Letendre F."/>
            <person name="LeVine R."/>
            <person name="Lipovsky A."/>
            <person name="Liu X."/>
            <person name="Liu J."/>
            <person name="Liu S."/>
            <person name="Lokyitsang T."/>
            <person name="Lokyitsang Y."/>
            <person name="Lubonja R."/>
            <person name="Lui A."/>
            <person name="MacDonald P."/>
            <person name="Magnisalis V."/>
            <person name="Maru K."/>
            <person name="Matthews C."/>
            <person name="McCusker W."/>
            <person name="McDonough S."/>
            <person name="Mehta T."/>
            <person name="Meldrim J."/>
            <person name="Meneus L."/>
            <person name="Mihai O."/>
            <person name="Mihalev A."/>
            <person name="Mihova T."/>
            <person name="Mittelman R."/>
            <person name="Mlenga V."/>
            <person name="Montmayeur A."/>
            <person name="Mulrain L."/>
            <person name="Navidi A."/>
            <person name="Naylor J."/>
            <person name="Negash T."/>
            <person name="Nguyen T."/>
            <person name="Nguyen N."/>
            <person name="Nicol R."/>
            <person name="Norbu C."/>
            <person name="Norbu N."/>
            <person name="Novod N."/>
            <person name="O'Neill B."/>
            <person name="Osman S."/>
            <person name="Markiewicz E."/>
            <person name="Oyono O.L."/>
            <person name="Patti C."/>
            <person name="Phunkhang P."/>
            <person name="Pierre F."/>
            <person name="Priest M."/>
            <person name="Raghuraman S."/>
            <person name="Rege F."/>
            <person name="Reyes R."/>
            <person name="Rise C."/>
            <person name="Rogov P."/>
            <person name="Ross K."/>
            <person name="Ryan E."/>
            <person name="Settipalli S."/>
            <person name="Shea T."/>
            <person name="Sherpa N."/>
            <person name="Shi L."/>
            <person name="Shih D."/>
            <person name="Sparrow T."/>
            <person name="Spaulding J."/>
            <person name="Stalker J."/>
            <person name="Stange-Thomann N."/>
            <person name="Stavropoulos S."/>
            <person name="Stone C."/>
            <person name="Strader C."/>
            <person name="Tesfaye S."/>
            <person name="Thomson T."/>
            <person name="Thoulutsang Y."/>
            <person name="Thoulutsang D."/>
            <person name="Topham K."/>
            <person name="Topping I."/>
            <person name="Tsamla T."/>
            <person name="Vassiliev H."/>
            <person name="Vo A."/>
            <person name="Wangchuk T."/>
            <person name="Wangdi T."/>
            <person name="Weiand M."/>
            <person name="Wilkinson J."/>
            <person name="Wilson A."/>
            <person name="Yadav S."/>
            <person name="Young G."/>
            <person name="Yu Q."/>
            <person name="Zembek L."/>
            <person name="Zhong D."/>
            <person name="Zimmer A."/>
            <person name="Zwirko Z."/>
            <person name="Jaffe D.B."/>
            <person name="Alvarez P."/>
            <person name="Brockman W."/>
            <person name="Butler J."/>
            <person name="Chin C."/>
            <person name="Gnerre S."/>
            <person name="Grabherr M."/>
            <person name="Kleber M."/>
            <person name="Mauceli E."/>
            <person name="MacCallum I."/>
        </authorList>
    </citation>
    <scope>NUCLEOTIDE SEQUENCE [LARGE SCALE GENOMIC DNA]</scope>
    <source>
        <strain evidence="2">MSH-3 / Tucson 14011-0111.49</strain>
    </source>
</reference>
<dbReference type="HOGENOM" id="CLU_2160981_0_0_1"/>
<sequence length="111" mass="11999">MGPAPPLPVPVPAAFLLFSRPSTATGTEPRRRAIPFKDVGDAHALDVSVAERRIYWTDQKTKCIFRAFLNGCYVQQQSCIRTTCTGATGTPATLSGCTRRRARTAASSTRA</sequence>
<accession>B4GHQ2</accession>
<name>B4GHQ2_DROPE</name>
<dbReference type="SMART" id="SM00135">
    <property type="entry name" value="LY"/>
    <property type="match status" value="1"/>
</dbReference>
<dbReference type="SMR" id="B4GHQ2"/>
<dbReference type="InterPro" id="IPR011042">
    <property type="entry name" value="6-blade_b-propeller_TolB-like"/>
</dbReference>